<dbReference type="EMBL" id="LDEV01002208">
    <property type="protein sequence ID" value="KLJ09931.1"/>
    <property type="molecule type" value="Genomic_DNA"/>
</dbReference>
<organism evidence="1 2">
    <name type="scientific">Blastomyces silverae</name>
    <dbReference type="NCBI Taxonomy" id="2060906"/>
    <lineage>
        <taxon>Eukaryota</taxon>
        <taxon>Fungi</taxon>
        <taxon>Dikarya</taxon>
        <taxon>Ascomycota</taxon>
        <taxon>Pezizomycotina</taxon>
        <taxon>Eurotiomycetes</taxon>
        <taxon>Eurotiomycetidae</taxon>
        <taxon>Onygenales</taxon>
        <taxon>Ajellomycetaceae</taxon>
        <taxon>Blastomyces</taxon>
    </lineage>
</organism>
<dbReference type="AlphaFoldDB" id="A0A0H1BL89"/>
<keyword evidence="2" id="KW-1185">Reference proteome</keyword>
<accession>A0A0H1BL89</accession>
<gene>
    <name evidence="1" type="ORF">EMPG_14660</name>
</gene>
<dbReference type="Proteomes" id="UP000053573">
    <property type="component" value="Unassembled WGS sequence"/>
</dbReference>
<reference evidence="2" key="1">
    <citation type="journal article" date="2015" name="PLoS Genet.">
        <title>The dynamic genome and transcriptome of the human fungal pathogen Blastomyces and close relative Emmonsia.</title>
        <authorList>
            <person name="Munoz J.F."/>
            <person name="Gauthier G.M."/>
            <person name="Desjardins C.A."/>
            <person name="Gallo J.E."/>
            <person name="Holder J."/>
            <person name="Sullivan T.D."/>
            <person name="Marty A.J."/>
            <person name="Carmen J.C."/>
            <person name="Chen Z."/>
            <person name="Ding L."/>
            <person name="Gujja S."/>
            <person name="Magrini V."/>
            <person name="Misas E."/>
            <person name="Mitreva M."/>
            <person name="Priest M."/>
            <person name="Saif S."/>
            <person name="Whiston E.A."/>
            <person name="Young S."/>
            <person name="Zeng Q."/>
            <person name="Goldman W.E."/>
            <person name="Mardis E.R."/>
            <person name="Taylor J.W."/>
            <person name="McEwen J.G."/>
            <person name="Clay O.K."/>
            <person name="Klein B.S."/>
            <person name="Cuomo C.A."/>
        </authorList>
    </citation>
    <scope>NUCLEOTIDE SEQUENCE [LARGE SCALE GENOMIC DNA]</scope>
    <source>
        <strain evidence="2">UAMH 139</strain>
    </source>
</reference>
<evidence type="ECO:0000313" key="1">
    <source>
        <dbReference type="EMBL" id="KLJ09931.1"/>
    </source>
</evidence>
<comment type="caution">
    <text evidence="1">The sequence shown here is derived from an EMBL/GenBank/DDBJ whole genome shotgun (WGS) entry which is preliminary data.</text>
</comment>
<proteinExistence type="predicted"/>
<sequence>MDTFCKSPPMPRLFCIRELRRNNDRSQKFNSEQNFHSPTLYLNLGSSRMFYPTFHGNIFAKMSPNNHWKMASASWGLEWQDSLTAA</sequence>
<name>A0A0H1BL89_9EURO</name>
<protein>
    <submittedName>
        <fullName evidence="1">Uncharacterized protein</fullName>
    </submittedName>
</protein>
<evidence type="ECO:0000313" key="2">
    <source>
        <dbReference type="Proteomes" id="UP000053573"/>
    </source>
</evidence>